<feature type="compositionally biased region" description="Pro residues" evidence="8">
    <location>
        <begin position="1"/>
        <end position="16"/>
    </location>
</feature>
<feature type="transmembrane region" description="Helical" evidence="9">
    <location>
        <begin position="461"/>
        <end position="480"/>
    </location>
</feature>
<dbReference type="InterPro" id="IPR011701">
    <property type="entry name" value="MFS"/>
</dbReference>
<keyword evidence="6 9" id="KW-0472">Membrane</keyword>
<feature type="transmembrane region" description="Helical" evidence="9">
    <location>
        <begin position="198"/>
        <end position="218"/>
    </location>
</feature>
<feature type="transmembrane region" description="Helical" evidence="9">
    <location>
        <begin position="300"/>
        <end position="325"/>
    </location>
</feature>
<evidence type="ECO:0000256" key="9">
    <source>
        <dbReference type="SAM" id="Phobius"/>
    </source>
</evidence>
<feature type="transmembrane region" description="Helical" evidence="9">
    <location>
        <begin position="365"/>
        <end position="387"/>
    </location>
</feature>
<evidence type="ECO:0000256" key="8">
    <source>
        <dbReference type="SAM" id="MobiDB-lite"/>
    </source>
</evidence>
<evidence type="ECO:0000259" key="10">
    <source>
        <dbReference type="PROSITE" id="PS50850"/>
    </source>
</evidence>
<keyword evidence="2" id="KW-0813">Transport</keyword>
<comment type="subcellular location">
    <subcellularLocation>
        <location evidence="1">Cell membrane</location>
        <topology evidence="1">Multi-pass membrane protein</topology>
    </subcellularLocation>
</comment>
<sequence length="497" mass="50647">MLPAGPPQLPAFPPGTAPRGWARLTRERPRPDRIRTRPWAWRLAVATVCFGAFMGQLDASIVTLTYRSLGNEFHAGPAAVEWVSLSYLLTLVAMLVPAGRFSDARGRKLMYLYGFAVFTAASAACGLAPGLAALVAFRVVQALGAALMQANSVALVTTSAPADRMRSALGMQAAGQAVGLALGPTVGGALVATVGWHWVFLVNVPIGIVSLIAGHFLLPRTRTRQRDGAGKVDGYGVLLLAGASTAGLLGLSVSSGLGLPVWTAAVLFVAALGIGRSFVRRQSTCAHPLVDLGLLRSGGTASGLLGGLCGYLVLFGPLVLVPVVLGRDGESVLFAGLVLTALPLGFALAATLGDRLLPPRWDDRARARIGAAGCVAALLLMALLPFTSAVLPLPLGLLGLALGVFTPANNTLVMRAVPASSAGTGGGMVNMGRGMGTALGVAAVTLTLHLVPGAAGTRTAVAVLAAFALLALATTLTTLWKPTPRKPTLPKPAGAGG</sequence>
<keyword evidence="12" id="KW-1185">Reference proteome</keyword>
<keyword evidence="3" id="KW-1003">Cell membrane</keyword>
<reference evidence="11 12" key="1">
    <citation type="submission" date="2024-09" db="EMBL/GenBank/DDBJ databases">
        <authorList>
            <person name="Lee S.D."/>
        </authorList>
    </citation>
    <scope>NUCLEOTIDE SEQUENCE [LARGE SCALE GENOMIC DNA]</scope>
    <source>
        <strain evidence="11 12">N1-1</strain>
    </source>
</reference>
<dbReference type="CDD" id="cd17321">
    <property type="entry name" value="MFS_MMR_MDR_like"/>
    <property type="match status" value="1"/>
</dbReference>
<feature type="transmembrane region" description="Helical" evidence="9">
    <location>
        <begin position="331"/>
        <end position="353"/>
    </location>
</feature>
<evidence type="ECO:0000313" key="12">
    <source>
        <dbReference type="Proteomes" id="UP001592582"/>
    </source>
</evidence>
<feature type="transmembrane region" description="Helical" evidence="9">
    <location>
        <begin position="39"/>
        <end position="59"/>
    </location>
</feature>
<dbReference type="Gene3D" id="1.20.1720.10">
    <property type="entry name" value="Multidrug resistance protein D"/>
    <property type="match status" value="1"/>
</dbReference>
<organism evidence="11 12">
    <name type="scientific">Streptacidiphilus alkalitolerans</name>
    <dbReference type="NCBI Taxonomy" id="3342712"/>
    <lineage>
        <taxon>Bacteria</taxon>
        <taxon>Bacillati</taxon>
        <taxon>Actinomycetota</taxon>
        <taxon>Actinomycetes</taxon>
        <taxon>Kitasatosporales</taxon>
        <taxon>Streptomycetaceae</taxon>
        <taxon>Streptacidiphilus</taxon>
    </lineage>
</organism>
<evidence type="ECO:0000256" key="2">
    <source>
        <dbReference type="ARBA" id="ARBA00022448"/>
    </source>
</evidence>
<evidence type="ECO:0000256" key="6">
    <source>
        <dbReference type="ARBA" id="ARBA00023136"/>
    </source>
</evidence>
<feature type="transmembrane region" description="Helical" evidence="9">
    <location>
        <begin position="142"/>
        <end position="161"/>
    </location>
</feature>
<feature type="transmembrane region" description="Helical" evidence="9">
    <location>
        <begin position="173"/>
        <end position="192"/>
    </location>
</feature>
<proteinExistence type="predicted"/>
<protein>
    <submittedName>
        <fullName evidence="11">MFS transporter</fullName>
    </submittedName>
</protein>
<evidence type="ECO:0000256" key="5">
    <source>
        <dbReference type="ARBA" id="ARBA00022989"/>
    </source>
</evidence>
<keyword evidence="7" id="KW-0046">Antibiotic resistance</keyword>
<dbReference type="PANTHER" id="PTHR42718:SF46">
    <property type="entry name" value="BLR6921 PROTEIN"/>
    <property type="match status" value="1"/>
</dbReference>
<feature type="domain" description="Major facilitator superfamily (MFS) profile" evidence="10">
    <location>
        <begin position="44"/>
        <end position="483"/>
    </location>
</feature>
<feature type="transmembrane region" description="Helical" evidence="9">
    <location>
        <begin position="434"/>
        <end position="455"/>
    </location>
</feature>
<comment type="caution">
    <text evidence="11">The sequence shown here is derived from an EMBL/GenBank/DDBJ whole genome shotgun (WGS) entry which is preliminary data.</text>
</comment>
<dbReference type="EMBL" id="JBHEZX010000006">
    <property type="protein sequence ID" value="MFC1410823.1"/>
    <property type="molecule type" value="Genomic_DNA"/>
</dbReference>
<evidence type="ECO:0000256" key="3">
    <source>
        <dbReference type="ARBA" id="ARBA00022475"/>
    </source>
</evidence>
<keyword evidence="5 9" id="KW-1133">Transmembrane helix</keyword>
<dbReference type="PANTHER" id="PTHR42718">
    <property type="entry name" value="MAJOR FACILITATOR SUPERFAMILY MULTIDRUG TRANSPORTER MFSC"/>
    <property type="match status" value="1"/>
</dbReference>
<evidence type="ECO:0000256" key="7">
    <source>
        <dbReference type="ARBA" id="ARBA00023251"/>
    </source>
</evidence>
<keyword evidence="4 9" id="KW-0812">Transmembrane</keyword>
<dbReference type="Gene3D" id="1.20.1250.20">
    <property type="entry name" value="MFS general substrate transporter like domains"/>
    <property type="match status" value="1"/>
</dbReference>
<feature type="transmembrane region" description="Helical" evidence="9">
    <location>
        <begin position="110"/>
        <end position="136"/>
    </location>
</feature>
<dbReference type="RefSeq" id="WP_380509247.1">
    <property type="nucleotide sequence ID" value="NZ_JBHEZX010000006.1"/>
</dbReference>
<dbReference type="SUPFAM" id="SSF103473">
    <property type="entry name" value="MFS general substrate transporter"/>
    <property type="match status" value="1"/>
</dbReference>
<feature type="transmembrane region" description="Helical" evidence="9">
    <location>
        <begin position="79"/>
        <end position="98"/>
    </location>
</feature>
<name>A0ABV6VAT0_9ACTN</name>
<feature type="region of interest" description="Disordered" evidence="8">
    <location>
        <begin position="1"/>
        <end position="27"/>
    </location>
</feature>
<evidence type="ECO:0000256" key="1">
    <source>
        <dbReference type="ARBA" id="ARBA00004651"/>
    </source>
</evidence>
<dbReference type="InterPro" id="IPR036259">
    <property type="entry name" value="MFS_trans_sf"/>
</dbReference>
<feature type="transmembrane region" description="Helical" evidence="9">
    <location>
        <begin position="234"/>
        <end position="253"/>
    </location>
</feature>
<dbReference type="PROSITE" id="PS50850">
    <property type="entry name" value="MFS"/>
    <property type="match status" value="1"/>
</dbReference>
<accession>A0ABV6VAT0</accession>
<gene>
    <name evidence="11" type="ORF">ACEZDG_16280</name>
</gene>
<dbReference type="Pfam" id="PF07690">
    <property type="entry name" value="MFS_1"/>
    <property type="match status" value="1"/>
</dbReference>
<feature type="transmembrane region" description="Helical" evidence="9">
    <location>
        <begin position="259"/>
        <end position="279"/>
    </location>
</feature>
<dbReference type="Proteomes" id="UP001592582">
    <property type="component" value="Unassembled WGS sequence"/>
</dbReference>
<evidence type="ECO:0000256" key="4">
    <source>
        <dbReference type="ARBA" id="ARBA00022692"/>
    </source>
</evidence>
<dbReference type="InterPro" id="IPR020846">
    <property type="entry name" value="MFS_dom"/>
</dbReference>
<evidence type="ECO:0000313" key="11">
    <source>
        <dbReference type="EMBL" id="MFC1410823.1"/>
    </source>
</evidence>